<reference evidence="1" key="1">
    <citation type="submission" date="2021-02" db="EMBL/GenBank/DDBJ databases">
        <authorList>
            <person name="Nowell W R."/>
        </authorList>
    </citation>
    <scope>NUCLEOTIDE SEQUENCE</scope>
</reference>
<dbReference type="SUPFAM" id="SSF48371">
    <property type="entry name" value="ARM repeat"/>
    <property type="match status" value="1"/>
</dbReference>
<evidence type="ECO:0000313" key="2">
    <source>
        <dbReference type="Proteomes" id="UP000663873"/>
    </source>
</evidence>
<dbReference type="InterPro" id="IPR011989">
    <property type="entry name" value="ARM-like"/>
</dbReference>
<dbReference type="AlphaFoldDB" id="A0A821Y048"/>
<protein>
    <recommendedName>
        <fullName evidence="3">HEAT repeat domain-containing protein</fullName>
    </recommendedName>
</protein>
<dbReference type="EMBL" id="CAJOBP010092119">
    <property type="protein sequence ID" value="CAF4950916.1"/>
    <property type="molecule type" value="Genomic_DNA"/>
</dbReference>
<evidence type="ECO:0000313" key="1">
    <source>
        <dbReference type="EMBL" id="CAF4950916.1"/>
    </source>
</evidence>
<dbReference type="Gene3D" id="1.25.10.10">
    <property type="entry name" value="Leucine-rich Repeat Variant"/>
    <property type="match status" value="1"/>
</dbReference>
<comment type="caution">
    <text evidence="1">The sequence shown here is derived from an EMBL/GenBank/DDBJ whole genome shotgun (WGS) entry which is preliminary data.</text>
</comment>
<evidence type="ECO:0008006" key="3">
    <source>
        <dbReference type="Google" id="ProtNLM"/>
    </source>
</evidence>
<dbReference type="InterPro" id="IPR016024">
    <property type="entry name" value="ARM-type_fold"/>
</dbReference>
<proteinExistence type="predicted"/>
<gene>
    <name evidence="1" type="ORF">UJA718_LOCUS47750</name>
</gene>
<organism evidence="1 2">
    <name type="scientific">Rotaria socialis</name>
    <dbReference type="NCBI Taxonomy" id="392032"/>
    <lineage>
        <taxon>Eukaryota</taxon>
        <taxon>Metazoa</taxon>
        <taxon>Spiralia</taxon>
        <taxon>Gnathifera</taxon>
        <taxon>Rotifera</taxon>
        <taxon>Eurotatoria</taxon>
        <taxon>Bdelloidea</taxon>
        <taxon>Philodinida</taxon>
        <taxon>Philodinidae</taxon>
        <taxon>Rotaria</taxon>
    </lineage>
</organism>
<keyword evidence="2" id="KW-1185">Reference proteome</keyword>
<sequence length="64" mass="7073">MLKHSTSYGKQAASEALVKMADQTVTNEPTDILIRALQDPEADVTFYVYKALEKLSDKAAIEIT</sequence>
<name>A0A821Y048_9BILA</name>
<accession>A0A821Y048</accession>
<feature type="non-terminal residue" evidence="1">
    <location>
        <position position="64"/>
    </location>
</feature>
<dbReference type="Proteomes" id="UP000663873">
    <property type="component" value="Unassembled WGS sequence"/>
</dbReference>